<protein>
    <submittedName>
        <fullName evidence="2">Uncharacterized protein</fullName>
    </submittedName>
</protein>
<reference evidence="2 3" key="1">
    <citation type="submission" date="2016-12" db="EMBL/GenBank/DDBJ databases">
        <title>The genomes of Aspergillus section Nigri reveals drivers in fungal speciation.</title>
        <authorList>
            <consortium name="DOE Joint Genome Institute"/>
            <person name="Vesth T.C."/>
            <person name="Nybo J."/>
            <person name="Theobald S."/>
            <person name="Brandl J."/>
            <person name="Frisvad J.C."/>
            <person name="Nielsen K.F."/>
            <person name="Lyhne E.K."/>
            <person name="Kogle M.E."/>
            <person name="Kuo A."/>
            <person name="Riley R."/>
            <person name="Clum A."/>
            <person name="Nolan M."/>
            <person name="Lipzen A."/>
            <person name="Salamov A."/>
            <person name="Henrissat B."/>
            <person name="Wiebenga A."/>
            <person name="De Vries R.P."/>
            <person name="Grigoriev I.V."/>
            <person name="Mortensen U.H."/>
            <person name="Andersen M.R."/>
            <person name="Baker S.E."/>
        </authorList>
    </citation>
    <scope>NUCLEOTIDE SEQUENCE [LARGE SCALE GENOMIC DNA]</scope>
    <source>
        <strain evidence="2 3">IBT 23096</strain>
    </source>
</reference>
<dbReference type="RefSeq" id="XP_024702514.1">
    <property type="nucleotide sequence ID" value="XM_024854142.1"/>
</dbReference>
<dbReference type="EMBL" id="MSFO01000006">
    <property type="protein sequence ID" value="PLB47212.1"/>
    <property type="molecule type" value="Genomic_DNA"/>
</dbReference>
<feature type="compositionally biased region" description="Acidic residues" evidence="1">
    <location>
        <begin position="372"/>
        <end position="387"/>
    </location>
</feature>
<comment type="caution">
    <text evidence="2">The sequence shown here is derived from an EMBL/GenBank/DDBJ whole genome shotgun (WGS) entry which is preliminary data.</text>
</comment>
<dbReference type="GeneID" id="36561847"/>
<proteinExistence type="predicted"/>
<evidence type="ECO:0000313" key="3">
    <source>
        <dbReference type="Proteomes" id="UP000234275"/>
    </source>
</evidence>
<sequence>MPSFTDKINNIIPKALTVFNKVFGAFPNCTTEKAEDTMASSAMAEFTFARMTRFEFDYLPPDSVDEAEDEFDERLLGATLCESKAEFEGLDYQDCFSFPWDEAVAELNREVERIDREEFVFVEEADLKGYEPYDYGSDSDEEFYDCVTDLYEADPVSADAEDDGFVVVQATSAENLPPPPVHEIDWDSNWDLLDEVVKVLNSSPEIENGPVDPDSDDDWETVEDEEVEVDLEDWYHSASDAEGSSDGPNNDDGWDLLGDGEIPQKIEEVEEDWDSSSTEAGDVDGPENDDGWDHLGDEEIPQETNGAGKGNGMSPPAAADSEDGNESDFAFAVDSVELVERQRDELEESTPSASTSNESGMGFVLVRQPEGVDLEGDEEERGEEENEERLKDLLSPSTFDWMDETEDWEEGEEEKEERLKELLRPSAFDWMDEAEDDESAVVGGSEDDFPRGRLYNFMPPDEDVPMNIGLMQTDLSVHVDTPAAPSSGLILTDGTECYVEGALDDGYTTDETLTEQDGPLVHHYNWYGAPVFVQSSTPPEVSLLVSAVGPKISDPHEECRLYSIINRACLYVDPVIVMLDEGDELQTEFESVMELVRYATGRTFKFYSPYGAWVGDSLDDKVAVDQQRYDVDTCERNIVSNERLGCGMTCRPTSSLERKLRARREAARARAESKRPSPLRQVMTNEDLHSKGETVTMSTPLSTAVLTCDARDEAAMKLLPAAVAEESMQGGSVGYESILEFNPAAQDSQLDFEHNPSSLFDSDSDLEEIERSDELKDIDMEGKKPEGKVLESQKSGLIPDSDFEEQWSNILKKSSQPNDLCLFALIESLKSDFSSMRWVKDFTLSGPDPDWKVEGLGHNPADGFVPFVDVTVFPVLLGLELEYAPERQWVELNVEDDSSLYSRDIDERRYSYELESNISDSERLPSIDLRRAVSEYRSIVAREHEAASFYDDARIISNWELPPIPNPFPSLQPFYSLYWPAVVPLPLSPLRRPRALKKRTPKPRANIKRHMTLRRRLDPLRTPRPVRQSLSTMAHKSRRFPRKRSSPKVPAAAHESDLSASDAQCRFPAVYDSFDELGVEPPRRQSKPLALLVKCVLKVRNGTRALLEKTKKGLAPNREDAPEGGEERVRRKLQKRRK</sequence>
<feature type="region of interest" description="Disordered" evidence="1">
    <location>
        <begin position="201"/>
        <end position="225"/>
    </location>
</feature>
<feature type="region of interest" description="Disordered" evidence="1">
    <location>
        <begin position="1018"/>
        <end position="1058"/>
    </location>
</feature>
<feature type="compositionally biased region" description="Acidic residues" evidence="1">
    <location>
        <begin position="281"/>
        <end position="290"/>
    </location>
</feature>
<name>A0A2I2G2W1_9EURO</name>
<feature type="compositionally biased region" description="Polar residues" evidence="1">
    <location>
        <begin position="349"/>
        <end position="359"/>
    </location>
</feature>
<accession>A0A2I2G2W1</accession>
<gene>
    <name evidence="2" type="ORF">P170DRAFT_499431</name>
</gene>
<organism evidence="2 3">
    <name type="scientific">Aspergillus steynii IBT 23096</name>
    <dbReference type="NCBI Taxonomy" id="1392250"/>
    <lineage>
        <taxon>Eukaryota</taxon>
        <taxon>Fungi</taxon>
        <taxon>Dikarya</taxon>
        <taxon>Ascomycota</taxon>
        <taxon>Pezizomycotina</taxon>
        <taxon>Eurotiomycetes</taxon>
        <taxon>Eurotiomycetidae</taxon>
        <taxon>Eurotiales</taxon>
        <taxon>Aspergillaceae</taxon>
        <taxon>Aspergillus</taxon>
        <taxon>Aspergillus subgen. Circumdati</taxon>
    </lineage>
</organism>
<feature type="region of interest" description="Disordered" evidence="1">
    <location>
        <begin position="238"/>
        <end position="390"/>
    </location>
</feature>
<feature type="compositionally biased region" description="Basic residues" evidence="1">
    <location>
        <begin position="1035"/>
        <end position="1046"/>
    </location>
</feature>
<feature type="compositionally biased region" description="Basic and acidic residues" evidence="1">
    <location>
        <begin position="1108"/>
        <end position="1129"/>
    </location>
</feature>
<dbReference type="Proteomes" id="UP000234275">
    <property type="component" value="Unassembled WGS sequence"/>
</dbReference>
<dbReference type="VEuPathDB" id="FungiDB:P170DRAFT_499431"/>
<keyword evidence="3" id="KW-1185">Reference proteome</keyword>
<feature type="compositionally biased region" description="Low complexity" evidence="1">
    <location>
        <begin position="246"/>
        <end position="260"/>
    </location>
</feature>
<feature type="compositionally biased region" description="Acidic residues" evidence="1">
    <location>
        <begin position="213"/>
        <end position="225"/>
    </location>
</feature>
<dbReference type="OrthoDB" id="5421702at2759"/>
<evidence type="ECO:0000313" key="2">
    <source>
        <dbReference type="EMBL" id="PLB47212.1"/>
    </source>
</evidence>
<evidence type="ECO:0000256" key="1">
    <source>
        <dbReference type="SAM" id="MobiDB-lite"/>
    </source>
</evidence>
<dbReference type="AlphaFoldDB" id="A0A2I2G2W1"/>
<feature type="region of interest" description="Disordered" evidence="1">
    <location>
        <begin position="1108"/>
        <end position="1138"/>
    </location>
</feature>